<feature type="region of interest" description="Disordered" evidence="1">
    <location>
        <begin position="150"/>
        <end position="181"/>
    </location>
</feature>
<sequence>MVVGRGEIALAHSHLLVQHLLKQLERYQARRAERDPRPAWLTGFIERAAACFSPFAGVGRVGCECEATEQGWEARFYLGAAEMVGGKEDGLSRGVSFELHLSGLLSCFTEVHDLWWNVAAGSDAVGGSFITVLGSVQQHTLCVKAYSRSPQHAGPGVRMHRDGRIEPVGHESGTGSGTMPG</sequence>
<name>A0A7C4LPE0_9PLAN</name>
<comment type="caution">
    <text evidence="2">The sequence shown here is derived from an EMBL/GenBank/DDBJ whole genome shotgun (WGS) entry which is preliminary data.</text>
</comment>
<evidence type="ECO:0000313" key="2">
    <source>
        <dbReference type="EMBL" id="HGT40157.1"/>
    </source>
</evidence>
<evidence type="ECO:0000256" key="1">
    <source>
        <dbReference type="SAM" id="MobiDB-lite"/>
    </source>
</evidence>
<protein>
    <submittedName>
        <fullName evidence="2">Uncharacterized protein</fullName>
    </submittedName>
</protein>
<accession>A0A7C4LPE0</accession>
<proteinExistence type="predicted"/>
<dbReference type="AlphaFoldDB" id="A0A7C4LPE0"/>
<feature type="compositionally biased region" description="Gly residues" evidence="1">
    <location>
        <begin position="172"/>
        <end position="181"/>
    </location>
</feature>
<organism evidence="2">
    <name type="scientific">Schlesneria paludicola</name>
    <dbReference type="NCBI Taxonomy" id="360056"/>
    <lineage>
        <taxon>Bacteria</taxon>
        <taxon>Pseudomonadati</taxon>
        <taxon>Planctomycetota</taxon>
        <taxon>Planctomycetia</taxon>
        <taxon>Planctomycetales</taxon>
        <taxon>Planctomycetaceae</taxon>
        <taxon>Schlesneria</taxon>
    </lineage>
</organism>
<dbReference type="EMBL" id="DSVQ01000016">
    <property type="protein sequence ID" value="HGT40157.1"/>
    <property type="molecule type" value="Genomic_DNA"/>
</dbReference>
<gene>
    <name evidence="2" type="ORF">ENS64_12990</name>
</gene>
<reference evidence="2" key="1">
    <citation type="journal article" date="2020" name="mSystems">
        <title>Genome- and Community-Level Interaction Insights into Carbon Utilization and Element Cycling Functions of Hydrothermarchaeota in Hydrothermal Sediment.</title>
        <authorList>
            <person name="Zhou Z."/>
            <person name="Liu Y."/>
            <person name="Xu W."/>
            <person name="Pan J."/>
            <person name="Luo Z.H."/>
            <person name="Li M."/>
        </authorList>
    </citation>
    <scope>NUCLEOTIDE SEQUENCE [LARGE SCALE GENOMIC DNA]</scope>
    <source>
        <strain evidence="2">SpSt-508</strain>
    </source>
</reference>
<feature type="compositionally biased region" description="Basic and acidic residues" evidence="1">
    <location>
        <begin position="159"/>
        <end position="169"/>
    </location>
</feature>